<gene>
    <name evidence="1" type="ORF">SOO65_12775</name>
</gene>
<accession>A0AAX4HK33</accession>
<sequence length="204" mass="24016">MFIVEVESLMMLAELVEFIHQRNPNINDRIFHLNDGDNSQVFRNAFGVDLDQTEHGAIFNRFATQHYQAGVGFVLPYKDQVAIFIHPDANEEIHLHEKLHFHFKMYQADRERLLNAIGYLAAADYGIINNVLINSDRYQRGSERLAEEVIVKTLNMDFTHHRYLGEMMQKSSMLLAQKHLTKLLIHEQTPTWYEKLIMFFHSKR</sequence>
<reference evidence="1 2" key="1">
    <citation type="submission" date="2023-11" db="EMBL/GenBank/DDBJ databases">
        <title>Peredibacter starrii A3.12.</title>
        <authorList>
            <person name="Mitchell R.J."/>
        </authorList>
    </citation>
    <scope>NUCLEOTIDE SEQUENCE [LARGE SCALE GENOMIC DNA]</scope>
    <source>
        <strain evidence="1 2">A3.12</strain>
    </source>
</reference>
<dbReference type="EMBL" id="CP139487">
    <property type="protein sequence ID" value="WPU63563.1"/>
    <property type="molecule type" value="Genomic_DNA"/>
</dbReference>
<dbReference type="RefSeq" id="WP_321390488.1">
    <property type="nucleotide sequence ID" value="NZ_CP139487.1"/>
</dbReference>
<dbReference type="Proteomes" id="UP001324634">
    <property type="component" value="Chromosome"/>
</dbReference>
<name>A0AAX4HK33_9BACT</name>
<evidence type="ECO:0000313" key="2">
    <source>
        <dbReference type="Proteomes" id="UP001324634"/>
    </source>
</evidence>
<dbReference type="KEGG" id="psti:SOO65_12775"/>
<dbReference type="AlphaFoldDB" id="A0AAX4HK33"/>
<evidence type="ECO:0000313" key="1">
    <source>
        <dbReference type="EMBL" id="WPU63563.1"/>
    </source>
</evidence>
<protein>
    <submittedName>
        <fullName evidence="1">Uncharacterized protein</fullName>
    </submittedName>
</protein>
<proteinExistence type="predicted"/>
<keyword evidence="2" id="KW-1185">Reference proteome</keyword>
<organism evidence="1 2">
    <name type="scientific">Peredibacter starrii</name>
    <dbReference type="NCBI Taxonomy" id="28202"/>
    <lineage>
        <taxon>Bacteria</taxon>
        <taxon>Pseudomonadati</taxon>
        <taxon>Bdellovibrionota</taxon>
        <taxon>Bacteriovoracia</taxon>
        <taxon>Bacteriovoracales</taxon>
        <taxon>Bacteriovoracaceae</taxon>
        <taxon>Peredibacter</taxon>
    </lineage>
</organism>